<reference evidence="2 3" key="1">
    <citation type="submission" date="2014-06" db="EMBL/GenBank/DDBJ databases">
        <title>Evolutionary Origins and Diversification of the Mycorrhizal Mutualists.</title>
        <authorList>
            <consortium name="DOE Joint Genome Institute"/>
            <consortium name="Mycorrhizal Genomics Consortium"/>
            <person name="Kohler A."/>
            <person name="Kuo A."/>
            <person name="Nagy L.G."/>
            <person name="Floudas D."/>
            <person name="Copeland A."/>
            <person name="Barry K.W."/>
            <person name="Cichocki N."/>
            <person name="Veneault-Fourrey C."/>
            <person name="LaButti K."/>
            <person name="Lindquist E.A."/>
            <person name="Lipzen A."/>
            <person name="Lundell T."/>
            <person name="Morin E."/>
            <person name="Murat C."/>
            <person name="Riley R."/>
            <person name="Ohm R."/>
            <person name="Sun H."/>
            <person name="Tunlid A."/>
            <person name="Henrissat B."/>
            <person name="Grigoriev I.V."/>
            <person name="Hibbett D.S."/>
            <person name="Martin F."/>
        </authorList>
    </citation>
    <scope>NUCLEOTIDE SEQUENCE [LARGE SCALE GENOMIC DNA]</scope>
    <source>
        <strain evidence="2 3">SS14</strain>
    </source>
</reference>
<name>A0A0C9TQC7_SPHS4</name>
<keyword evidence="1" id="KW-0812">Transmembrane</keyword>
<keyword evidence="1" id="KW-0472">Membrane</keyword>
<accession>A0A0C9TQC7</accession>
<dbReference type="EMBL" id="KN837526">
    <property type="protein sequence ID" value="KIJ24149.1"/>
    <property type="molecule type" value="Genomic_DNA"/>
</dbReference>
<protein>
    <submittedName>
        <fullName evidence="2">Uncharacterized protein</fullName>
    </submittedName>
</protein>
<organism evidence="2 3">
    <name type="scientific">Sphaerobolus stellatus (strain SS14)</name>
    <dbReference type="NCBI Taxonomy" id="990650"/>
    <lineage>
        <taxon>Eukaryota</taxon>
        <taxon>Fungi</taxon>
        <taxon>Dikarya</taxon>
        <taxon>Basidiomycota</taxon>
        <taxon>Agaricomycotina</taxon>
        <taxon>Agaricomycetes</taxon>
        <taxon>Phallomycetidae</taxon>
        <taxon>Geastrales</taxon>
        <taxon>Sphaerobolaceae</taxon>
        <taxon>Sphaerobolus</taxon>
    </lineage>
</organism>
<dbReference type="AlphaFoldDB" id="A0A0C9TQC7"/>
<gene>
    <name evidence="2" type="ORF">M422DRAFT_275136</name>
</gene>
<evidence type="ECO:0000313" key="3">
    <source>
        <dbReference type="Proteomes" id="UP000054279"/>
    </source>
</evidence>
<proteinExistence type="predicted"/>
<feature type="transmembrane region" description="Helical" evidence="1">
    <location>
        <begin position="21"/>
        <end position="43"/>
    </location>
</feature>
<evidence type="ECO:0000313" key="2">
    <source>
        <dbReference type="EMBL" id="KIJ24149.1"/>
    </source>
</evidence>
<sequence length="122" mass="13595">MLISADDSVVLRAQALYARAHWVLGILIPAYLCQLAIIGWSMWKDVTRPAIELDGALLDTLCIFLDEINTGSSSLVPVFIAAIVFKIMNFCLTIWKGRRTCLNNITIPLMHVIIGDGNLYFL</sequence>
<evidence type="ECO:0000256" key="1">
    <source>
        <dbReference type="SAM" id="Phobius"/>
    </source>
</evidence>
<keyword evidence="1" id="KW-1133">Transmembrane helix</keyword>
<keyword evidence="3" id="KW-1185">Reference proteome</keyword>
<feature type="transmembrane region" description="Helical" evidence="1">
    <location>
        <begin position="75"/>
        <end position="95"/>
    </location>
</feature>
<dbReference type="HOGENOM" id="CLU_145597_0_0_1"/>
<dbReference type="Proteomes" id="UP000054279">
    <property type="component" value="Unassembled WGS sequence"/>
</dbReference>